<evidence type="ECO:0000256" key="7">
    <source>
        <dbReference type="SAM" id="SignalP"/>
    </source>
</evidence>
<dbReference type="GO" id="GO:0015344">
    <property type="term" value="F:siderophore uptake transmembrane transporter activity"/>
    <property type="evidence" value="ECO:0007669"/>
    <property type="project" value="TreeGrafter"/>
</dbReference>
<dbReference type="Pfam" id="PF13620">
    <property type="entry name" value="CarboxypepD_reg"/>
    <property type="match status" value="1"/>
</dbReference>
<dbReference type="RefSeq" id="WP_194452992.1">
    <property type="nucleotide sequence ID" value="NZ_CP063849.1"/>
</dbReference>
<protein>
    <submittedName>
        <fullName evidence="9">TonB-dependent receptor</fullName>
    </submittedName>
</protein>
<keyword evidence="5" id="KW-0472">Membrane</keyword>
<evidence type="ECO:0000313" key="10">
    <source>
        <dbReference type="Proteomes" id="UP000593892"/>
    </source>
</evidence>
<gene>
    <name evidence="9" type="ORF">IRI77_15725</name>
</gene>
<dbReference type="EMBL" id="CP063849">
    <property type="protein sequence ID" value="QOY91338.1"/>
    <property type="molecule type" value="Genomic_DNA"/>
</dbReference>
<keyword evidence="9" id="KW-0675">Receptor</keyword>
<reference evidence="9 10" key="1">
    <citation type="submission" date="2020-10" db="EMBL/GenBank/DDBJ databases">
        <title>Complete genome sequence of Paludibaculum fermentans P105T, a facultatively anaerobic acidobacterium capable of dissimilatory Fe(III) reduction.</title>
        <authorList>
            <person name="Dedysh S.N."/>
            <person name="Beletsky A.V."/>
            <person name="Kulichevskaya I.S."/>
            <person name="Mardanov A.V."/>
            <person name="Ravin N.V."/>
        </authorList>
    </citation>
    <scope>NUCLEOTIDE SEQUENCE [LARGE SCALE GENOMIC DNA]</scope>
    <source>
        <strain evidence="9 10">P105</strain>
    </source>
</reference>
<sequence>MYKGHPRKSPQLCLLAALVVFAPGPLAGQSTKAELFGVVSDPGGLPVSLAVVQLTNTGTNLESAVTTRTDGSYQFLALPAGSYEVSVQKPGFAPLQRDGITLRVGDRLEVPLSLRVGEANQVVEVTAAAPLLQASRGTVSFVVEQRKVVTLPLDGRNFVPLIALSPGVSLPPGNLLPRVNGSRPRVSEYLYDGVSVLQPEPGQVAFYPVIDAIDEFRVEANSYSAEYGRSNGGVIMVNQKAGSNGLHGTLFEFFRNEKLNARNLFATTGGKPQFRRNQYGFVLGGPIQKDRTFFFVDWQGTRLSTGVIRTSTVPTTAQKSGVFTNAIFDPATTRRTDTGYARDAFAANTVPVSRFDRAALAVLSRYPAPNVFTTAGAEATANNYRRLGNDTTAADQYDGRLDRYLGARHRLFGRYSYLRDDSRPTTPLPDGSGNLTSGVIGNTLTRADSIAAEHTWSLSSLSVNQLRFGYTRRKFDRDALRTGQPVAQTTLIPNIPVTSFSDVLPTYDVVGLQQLGPPASGNAAFTTSVTQFIDSFSWVRGGHSLKAGADIRHETLDVLQPPSPTGNFQFTNIFTSGLTPAGTAQSGTGNSVASFLVGQVGRFSIDAQPQLIQPRATIAEFFLQDDWRISRRFSLNLGVRYTLNFPSTVVDNQGAVFNLATQRLDYLGQNGFPRAARNLEKKNFAPRVGLAYRITDSFVVRSGYGMTWIEQAGITTPFTTPLFPFIQTLGQQSLDNINPAFVLSSGPTVTLQSPTADSGLGQGVFGVQRSNGSGYAQQWNFTLQKTWGEDWSVEAGYLGSKLTRLGVPDVNLNQLTVEQLALGSQLTQQVANPYFGQIPANTSLGTQTIARGQLLRPYPRFTTVTLYRNNTGHSTYHSFQARVEKRFSQGLTFTASYTFSRLIDDAGAVFDSAVLTGPVANFQAADSYNKRLEKDVSTGNIPNIFSSGFVYQVPVGRGRAKSLDGWKEALAGGWQVGGIVRAQSGSPLAITQATNLNAFAGFGIQRPNRVADPTLPADQRSTGRWFNTAAFTQAAQFTIGSSSRNPVNGPGYRTVDLMVGKTFPVTERVRSEFRAEAFNVTNTPPLGNPNGSFGNAAFGTITTALDPRVFELVLKLQF</sequence>
<dbReference type="Pfam" id="PF25183">
    <property type="entry name" value="OMP_b-brl_4"/>
    <property type="match status" value="1"/>
</dbReference>
<feature type="chain" id="PRO_5032518081" evidence="7">
    <location>
        <begin position="28"/>
        <end position="1118"/>
    </location>
</feature>
<evidence type="ECO:0000256" key="3">
    <source>
        <dbReference type="ARBA" id="ARBA00022452"/>
    </source>
</evidence>
<dbReference type="GO" id="GO:0044718">
    <property type="term" value="P:siderophore transmembrane transport"/>
    <property type="evidence" value="ECO:0007669"/>
    <property type="project" value="TreeGrafter"/>
</dbReference>
<comment type="subcellular location">
    <subcellularLocation>
        <location evidence="1">Cell outer membrane</location>
        <topology evidence="1">Multi-pass membrane protein</topology>
    </subcellularLocation>
</comment>
<dbReference type="PANTHER" id="PTHR30069">
    <property type="entry name" value="TONB-DEPENDENT OUTER MEMBRANE RECEPTOR"/>
    <property type="match status" value="1"/>
</dbReference>
<evidence type="ECO:0000256" key="2">
    <source>
        <dbReference type="ARBA" id="ARBA00022448"/>
    </source>
</evidence>
<dbReference type="PANTHER" id="PTHR30069:SF46">
    <property type="entry name" value="OAR PROTEIN"/>
    <property type="match status" value="1"/>
</dbReference>
<evidence type="ECO:0000256" key="6">
    <source>
        <dbReference type="ARBA" id="ARBA00023237"/>
    </source>
</evidence>
<keyword evidence="2" id="KW-0813">Transport</keyword>
<proteinExistence type="predicted"/>
<evidence type="ECO:0000256" key="5">
    <source>
        <dbReference type="ARBA" id="ARBA00023136"/>
    </source>
</evidence>
<accession>A0A7S7NWZ2</accession>
<dbReference type="AlphaFoldDB" id="A0A7S7NWZ2"/>
<dbReference type="GO" id="GO:0009279">
    <property type="term" value="C:cell outer membrane"/>
    <property type="evidence" value="ECO:0007669"/>
    <property type="project" value="UniProtKB-SubCell"/>
</dbReference>
<keyword evidence="10" id="KW-1185">Reference proteome</keyword>
<feature type="domain" description="TonB-dependent transporter Oar-like beta-barrel" evidence="8">
    <location>
        <begin position="240"/>
        <end position="1109"/>
    </location>
</feature>
<feature type="signal peptide" evidence="7">
    <location>
        <begin position="1"/>
        <end position="27"/>
    </location>
</feature>
<keyword evidence="3" id="KW-1134">Transmembrane beta strand</keyword>
<dbReference type="Gene3D" id="2.40.170.20">
    <property type="entry name" value="TonB-dependent receptor, beta-barrel domain"/>
    <property type="match status" value="1"/>
</dbReference>
<organism evidence="9 10">
    <name type="scientific">Paludibaculum fermentans</name>
    <dbReference type="NCBI Taxonomy" id="1473598"/>
    <lineage>
        <taxon>Bacteria</taxon>
        <taxon>Pseudomonadati</taxon>
        <taxon>Acidobacteriota</taxon>
        <taxon>Terriglobia</taxon>
        <taxon>Bryobacterales</taxon>
        <taxon>Bryobacteraceae</taxon>
        <taxon>Paludibaculum</taxon>
    </lineage>
</organism>
<evidence type="ECO:0000256" key="1">
    <source>
        <dbReference type="ARBA" id="ARBA00004571"/>
    </source>
</evidence>
<evidence type="ECO:0000256" key="4">
    <source>
        <dbReference type="ARBA" id="ARBA00022692"/>
    </source>
</evidence>
<dbReference type="InterPro" id="IPR057601">
    <property type="entry name" value="Oar-like_b-barrel"/>
</dbReference>
<dbReference type="SUPFAM" id="SSF56935">
    <property type="entry name" value="Porins"/>
    <property type="match status" value="1"/>
</dbReference>
<evidence type="ECO:0000259" key="8">
    <source>
        <dbReference type="Pfam" id="PF25183"/>
    </source>
</evidence>
<dbReference type="InterPro" id="IPR039426">
    <property type="entry name" value="TonB-dep_rcpt-like"/>
</dbReference>
<name>A0A7S7NWZ2_PALFE</name>
<evidence type="ECO:0000313" key="9">
    <source>
        <dbReference type="EMBL" id="QOY91338.1"/>
    </source>
</evidence>
<dbReference type="Gene3D" id="2.60.40.1120">
    <property type="entry name" value="Carboxypeptidase-like, regulatory domain"/>
    <property type="match status" value="1"/>
</dbReference>
<keyword evidence="6" id="KW-0998">Cell outer membrane</keyword>
<dbReference type="KEGG" id="pfer:IRI77_15725"/>
<dbReference type="InterPro" id="IPR036942">
    <property type="entry name" value="Beta-barrel_TonB_sf"/>
</dbReference>
<keyword evidence="7" id="KW-0732">Signal</keyword>
<dbReference type="InterPro" id="IPR008969">
    <property type="entry name" value="CarboxyPept-like_regulatory"/>
</dbReference>
<dbReference type="Proteomes" id="UP000593892">
    <property type="component" value="Chromosome"/>
</dbReference>
<keyword evidence="4" id="KW-0812">Transmembrane</keyword>
<dbReference type="SUPFAM" id="SSF49464">
    <property type="entry name" value="Carboxypeptidase regulatory domain-like"/>
    <property type="match status" value="1"/>
</dbReference>